<dbReference type="SMR" id="A0A7I8XHS0"/>
<comment type="catalytic activity">
    <reaction evidence="14">
        <text>L-seryl-[protein] + ATP = O-phospho-L-seryl-[protein] + ADP + H(+)</text>
        <dbReference type="Rhea" id="RHEA:17989"/>
        <dbReference type="Rhea" id="RHEA-COMP:9863"/>
        <dbReference type="Rhea" id="RHEA-COMP:11604"/>
        <dbReference type="ChEBI" id="CHEBI:15378"/>
        <dbReference type="ChEBI" id="CHEBI:29999"/>
        <dbReference type="ChEBI" id="CHEBI:30616"/>
        <dbReference type="ChEBI" id="CHEBI:83421"/>
        <dbReference type="ChEBI" id="CHEBI:456216"/>
        <dbReference type="EC" id="2.7.11.1"/>
    </reaction>
</comment>
<feature type="region of interest" description="Disordered" evidence="16">
    <location>
        <begin position="201"/>
        <end position="224"/>
    </location>
</feature>
<name>A0A7I8XHS0_BURXY</name>
<dbReference type="Proteomes" id="UP000659654">
    <property type="component" value="Unassembled WGS sequence"/>
</dbReference>
<feature type="region of interest" description="Disordered" evidence="16">
    <location>
        <begin position="581"/>
        <end position="624"/>
    </location>
</feature>
<proteinExistence type="inferred from homology"/>
<dbReference type="AlphaFoldDB" id="A0A7I8XHS0"/>
<dbReference type="EC" id="2.7.11.1" evidence="4"/>
<comment type="similarity">
    <text evidence="3">Belongs to the protein kinase superfamily. CAMK Ser/Thr protein kinase family. LKB1 subfamily.</text>
</comment>
<dbReference type="PROSITE" id="PS50157">
    <property type="entry name" value="ZINC_FINGER_C2H2_2"/>
    <property type="match status" value="1"/>
</dbReference>
<keyword evidence="12" id="KW-0464">Manganese</keyword>
<comment type="cofactor">
    <cofactor evidence="1">
        <name>Mn(2+)</name>
        <dbReference type="ChEBI" id="CHEBI:29035"/>
    </cofactor>
</comment>
<dbReference type="SUPFAM" id="SSF57667">
    <property type="entry name" value="beta-beta-alpha zinc fingers"/>
    <property type="match status" value="1"/>
</dbReference>
<dbReference type="InterPro" id="IPR000719">
    <property type="entry name" value="Prot_kinase_dom"/>
</dbReference>
<dbReference type="EMBL" id="CAJFDI010000001">
    <property type="protein sequence ID" value="CAD5209589.1"/>
    <property type="molecule type" value="Genomic_DNA"/>
</dbReference>
<organism evidence="19 20">
    <name type="scientific">Bursaphelenchus xylophilus</name>
    <name type="common">Pinewood nematode worm</name>
    <name type="synonym">Aphelenchoides xylophilus</name>
    <dbReference type="NCBI Taxonomy" id="6326"/>
    <lineage>
        <taxon>Eukaryota</taxon>
        <taxon>Metazoa</taxon>
        <taxon>Ecdysozoa</taxon>
        <taxon>Nematoda</taxon>
        <taxon>Chromadorea</taxon>
        <taxon>Rhabditida</taxon>
        <taxon>Tylenchina</taxon>
        <taxon>Tylenchomorpha</taxon>
        <taxon>Aphelenchoidea</taxon>
        <taxon>Aphelenchoididae</taxon>
        <taxon>Bursaphelenchus</taxon>
    </lineage>
</organism>
<accession>A0A7I8XHS0</accession>
<dbReference type="Pfam" id="PF00069">
    <property type="entry name" value="Pkinase"/>
    <property type="match status" value="1"/>
</dbReference>
<comment type="cofactor">
    <cofactor evidence="2">
        <name>Mg(2+)</name>
        <dbReference type="ChEBI" id="CHEBI:18420"/>
    </cofactor>
</comment>
<dbReference type="Gene3D" id="3.30.160.60">
    <property type="entry name" value="Classic Zinc Finger"/>
    <property type="match status" value="1"/>
</dbReference>
<evidence type="ECO:0000256" key="8">
    <source>
        <dbReference type="ARBA" id="ARBA00022741"/>
    </source>
</evidence>
<feature type="domain" description="Protein kinase" evidence="17">
    <location>
        <begin position="298"/>
        <end position="563"/>
    </location>
</feature>
<dbReference type="InterPro" id="IPR036236">
    <property type="entry name" value="Znf_C2H2_sf"/>
</dbReference>
<dbReference type="Gene3D" id="3.30.200.20">
    <property type="entry name" value="Phosphorylase Kinase, domain 1"/>
    <property type="match status" value="1"/>
</dbReference>
<comment type="caution">
    <text evidence="19">The sequence shown here is derived from an EMBL/GenBank/DDBJ whole genome shotgun (WGS) entry which is preliminary data.</text>
</comment>
<feature type="domain" description="C2H2-type" evidence="18">
    <location>
        <begin position="41"/>
        <end position="69"/>
    </location>
</feature>
<dbReference type="SMART" id="SM00220">
    <property type="entry name" value="S_TKc"/>
    <property type="match status" value="1"/>
</dbReference>
<evidence type="ECO:0000256" key="4">
    <source>
        <dbReference type="ARBA" id="ARBA00012513"/>
    </source>
</evidence>
<keyword evidence="15" id="KW-0863">Zinc-finger</keyword>
<keyword evidence="9" id="KW-0418">Kinase</keyword>
<keyword evidence="5" id="KW-0723">Serine/threonine-protein kinase</keyword>
<dbReference type="GO" id="GO:0008270">
    <property type="term" value="F:zinc ion binding"/>
    <property type="evidence" value="ECO:0007669"/>
    <property type="project" value="UniProtKB-KW"/>
</dbReference>
<dbReference type="PANTHER" id="PTHR24346">
    <property type="entry name" value="MAP/MICROTUBULE AFFINITY-REGULATING KINASE"/>
    <property type="match status" value="1"/>
</dbReference>
<dbReference type="Proteomes" id="UP000582659">
    <property type="component" value="Unassembled WGS sequence"/>
</dbReference>
<gene>
    <name evidence="19" type="ORF">BXYJ_LOCUS1511</name>
</gene>
<evidence type="ECO:0000259" key="18">
    <source>
        <dbReference type="PROSITE" id="PS50157"/>
    </source>
</evidence>
<dbReference type="SUPFAM" id="SSF56112">
    <property type="entry name" value="Protein kinase-like (PK-like)"/>
    <property type="match status" value="1"/>
</dbReference>
<evidence type="ECO:0000256" key="10">
    <source>
        <dbReference type="ARBA" id="ARBA00022840"/>
    </source>
</evidence>
<sequence>MNVHNDVRPFSCDECDFAAASQMTLRRHKLRNHVPRSEWGYQCPHCVESFMEPASYQQHVANRHPGLSAKFGCPICDFSSYCSRHFQEHYGKHATVIARHPWIAPESSHFILVEFLIDDNGGKGYLSMESSRDAMHKESARVFQMDDLYETSFFTSQSVDTKEVITQNLISTNMEEAAMIDWVQNEITIDAALQKDCGMTSENEPFERSKTMSVTVGNPDGDSEEEEIDLRERFRAMAMAEDQPVALFVEDSEVILPSTSQVPLNAVHDLLSQEFNPLHDGDLEEPVVHKPPKVINGYLFGELLGEGAYSKVKEVIDCRTLVRRSIKIIKDKRLRKIPFGEKNVQHELHILKQVRHENVIRLLDTFRVEEKEKLYLVMEYCTCSLQQLLDSSNEKKLPEFQAHGYLVQLLEGVDYLHLKGVIHKDIKPGNLLLSSDGCLKICDMGVAELLESADPLVDDWCSLSQGTPKFQPPEIVSGTVLRFRGRPVDIWACGVTLYNMISGDYPFNGDGLMKLFENISQCDITWPEDITSKPDLLSLLKGMLEKDPDNRWNTVTARAGKWFKREFQVKLDEMIQYGHQEAEDQPQNWGGPQVEESPDPNQCLLPEKKSVEEQPSAGDNNTRSRGLFKRIWCPWRRRN</sequence>
<keyword evidence="7" id="KW-0479">Metal-binding</keyword>
<evidence type="ECO:0000313" key="19">
    <source>
        <dbReference type="EMBL" id="CAD5209589.1"/>
    </source>
</evidence>
<comment type="catalytic activity">
    <reaction evidence="13">
        <text>L-threonyl-[protein] + ATP = O-phospho-L-threonyl-[protein] + ADP + H(+)</text>
        <dbReference type="Rhea" id="RHEA:46608"/>
        <dbReference type="Rhea" id="RHEA-COMP:11060"/>
        <dbReference type="Rhea" id="RHEA-COMP:11605"/>
        <dbReference type="ChEBI" id="CHEBI:15378"/>
        <dbReference type="ChEBI" id="CHEBI:30013"/>
        <dbReference type="ChEBI" id="CHEBI:30616"/>
        <dbReference type="ChEBI" id="CHEBI:61977"/>
        <dbReference type="ChEBI" id="CHEBI:456216"/>
        <dbReference type="EC" id="2.7.11.1"/>
    </reaction>
</comment>
<keyword evidence="6" id="KW-0808">Transferase</keyword>
<dbReference type="PROSITE" id="PS00028">
    <property type="entry name" value="ZINC_FINGER_C2H2_1"/>
    <property type="match status" value="1"/>
</dbReference>
<keyword evidence="8" id="KW-0547">Nucleotide-binding</keyword>
<evidence type="ECO:0000256" key="3">
    <source>
        <dbReference type="ARBA" id="ARBA00009985"/>
    </source>
</evidence>
<dbReference type="PROSITE" id="PS50011">
    <property type="entry name" value="PROTEIN_KINASE_DOM"/>
    <property type="match status" value="1"/>
</dbReference>
<evidence type="ECO:0000256" key="7">
    <source>
        <dbReference type="ARBA" id="ARBA00022723"/>
    </source>
</evidence>
<evidence type="ECO:0000256" key="16">
    <source>
        <dbReference type="SAM" id="MobiDB-lite"/>
    </source>
</evidence>
<dbReference type="GO" id="GO:0035556">
    <property type="term" value="P:intracellular signal transduction"/>
    <property type="evidence" value="ECO:0007669"/>
    <property type="project" value="TreeGrafter"/>
</dbReference>
<keyword evidence="11" id="KW-0460">Magnesium</keyword>
<dbReference type="GO" id="GO:0005737">
    <property type="term" value="C:cytoplasm"/>
    <property type="evidence" value="ECO:0007669"/>
    <property type="project" value="TreeGrafter"/>
</dbReference>
<evidence type="ECO:0000256" key="1">
    <source>
        <dbReference type="ARBA" id="ARBA00001936"/>
    </source>
</evidence>
<evidence type="ECO:0000256" key="13">
    <source>
        <dbReference type="ARBA" id="ARBA00047899"/>
    </source>
</evidence>
<keyword evidence="15" id="KW-0862">Zinc</keyword>
<evidence type="ECO:0000259" key="17">
    <source>
        <dbReference type="PROSITE" id="PS50011"/>
    </source>
</evidence>
<dbReference type="Gene3D" id="1.10.510.10">
    <property type="entry name" value="Transferase(Phosphotransferase) domain 1"/>
    <property type="match status" value="1"/>
</dbReference>
<evidence type="ECO:0000256" key="9">
    <source>
        <dbReference type="ARBA" id="ARBA00022777"/>
    </source>
</evidence>
<evidence type="ECO:0000256" key="15">
    <source>
        <dbReference type="PROSITE-ProRule" id="PRU00042"/>
    </source>
</evidence>
<evidence type="ECO:0000256" key="2">
    <source>
        <dbReference type="ARBA" id="ARBA00001946"/>
    </source>
</evidence>
<dbReference type="GO" id="GO:0004674">
    <property type="term" value="F:protein serine/threonine kinase activity"/>
    <property type="evidence" value="ECO:0007669"/>
    <property type="project" value="UniProtKB-KW"/>
</dbReference>
<evidence type="ECO:0000256" key="5">
    <source>
        <dbReference type="ARBA" id="ARBA00022527"/>
    </source>
</evidence>
<evidence type="ECO:0000256" key="12">
    <source>
        <dbReference type="ARBA" id="ARBA00023211"/>
    </source>
</evidence>
<dbReference type="PANTHER" id="PTHR24346:SF94">
    <property type="entry name" value="NON-SPECIFIC SERINE_THREONINE PROTEIN KINASE"/>
    <property type="match status" value="1"/>
</dbReference>
<reference evidence="19" key="1">
    <citation type="submission" date="2020-09" db="EMBL/GenBank/DDBJ databases">
        <authorList>
            <person name="Kikuchi T."/>
        </authorList>
    </citation>
    <scope>NUCLEOTIDE SEQUENCE</scope>
    <source>
        <strain evidence="19">Ka4C1</strain>
    </source>
</reference>
<dbReference type="InterPro" id="IPR013087">
    <property type="entry name" value="Znf_C2H2_type"/>
</dbReference>
<keyword evidence="20" id="KW-1185">Reference proteome</keyword>
<evidence type="ECO:0000256" key="14">
    <source>
        <dbReference type="ARBA" id="ARBA00048679"/>
    </source>
</evidence>
<dbReference type="PROSITE" id="PS00108">
    <property type="entry name" value="PROTEIN_KINASE_ST"/>
    <property type="match status" value="1"/>
</dbReference>
<evidence type="ECO:0000313" key="20">
    <source>
        <dbReference type="Proteomes" id="UP000659654"/>
    </source>
</evidence>
<protein>
    <recommendedName>
        <fullName evidence="4">non-specific serine/threonine protein kinase</fullName>
        <ecNumber evidence="4">2.7.11.1</ecNumber>
    </recommendedName>
</protein>
<evidence type="ECO:0000256" key="6">
    <source>
        <dbReference type="ARBA" id="ARBA00022679"/>
    </source>
</evidence>
<dbReference type="SMART" id="SM00355">
    <property type="entry name" value="ZnF_C2H2"/>
    <property type="match status" value="3"/>
</dbReference>
<dbReference type="InterPro" id="IPR011009">
    <property type="entry name" value="Kinase-like_dom_sf"/>
</dbReference>
<dbReference type="OrthoDB" id="68483at2759"/>
<dbReference type="GO" id="GO:0005524">
    <property type="term" value="F:ATP binding"/>
    <property type="evidence" value="ECO:0007669"/>
    <property type="project" value="UniProtKB-KW"/>
</dbReference>
<keyword evidence="10" id="KW-0067">ATP-binding</keyword>
<dbReference type="InterPro" id="IPR008271">
    <property type="entry name" value="Ser/Thr_kinase_AS"/>
</dbReference>
<evidence type="ECO:0000256" key="11">
    <source>
        <dbReference type="ARBA" id="ARBA00022842"/>
    </source>
</evidence>
<dbReference type="EMBL" id="CAJFCV020000001">
    <property type="protein sequence ID" value="CAG9084765.1"/>
    <property type="molecule type" value="Genomic_DNA"/>
</dbReference>